<dbReference type="Gene3D" id="1.20.120.530">
    <property type="entry name" value="GntR ligand-binding domain-like"/>
    <property type="match status" value="1"/>
</dbReference>
<gene>
    <name evidence="6" type="ORF">AYJ05_09595</name>
    <name evidence="5" type="ORF">HF853_10540</name>
</gene>
<reference evidence="5 8" key="3">
    <citation type="submission" date="2020-04" db="EMBL/GenBank/DDBJ databases">
        <authorList>
            <person name="Hitch T.C.A."/>
            <person name="Wylensek D."/>
            <person name="Clavel T."/>
        </authorList>
    </citation>
    <scope>NUCLEOTIDE SEQUENCE [LARGE SCALE GENOMIC DNA]</scope>
    <source>
        <strain evidence="5 8">BL-383-APC-3D</strain>
    </source>
</reference>
<dbReference type="SUPFAM" id="SSF46785">
    <property type="entry name" value="Winged helix' DNA-binding domain"/>
    <property type="match status" value="1"/>
</dbReference>
<dbReference type="PANTHER" id="PTHR43537:SF24">
    <property type="entry name" value="GLUCONATE OPERON TRANSCRIPTIONAL REPRESSOR"/>
    <property type="match status" value="1"/>
</dbReference>
<dbReference type="Gene3D" id="1.10.10.10">
    <property type="entry name" value="Winged helix-like DNA-binding domain superfamily/Winged helix DNA-binding domain"/>
    <property type="match status" value="1"/>
</dbReference>
<evidence type="ECO:0000256" key="1">
    <source>
        <dbReference type="ARBA" id="ARBA00023015"/>
    </source>
</evidence>
<dbReference type="GO" id="GO:0003677">
    <property type="term" value="F:DNA binding"/>
    <property type="evidence" value="ECO:0007669"/>
    <property type="project" value="UniProtKB-KW"/>
</dbReference>
<feature type="domain" description="HTH gntR-type" evidence="4">
    <location>
        <begin position="8"/>
        <end position="75"/>
    </location>
</feature>
<evidence type="ECO:0000313" key="6">
    <source>
        <dbReference type="EMBL" id="OAH29643.1"/>
    </source>
</evidence>
<dbReference type="SUPFAM" id="SSF48008">
    <property type="entry name" value="GntR ligand-binding domain-like"/>
    <property type="match status" value="1"/>
</dbReference>
<dbReference type="OrthoDB" id="4084810at2"/>
<dbReference type="InterPro" id="IPR036390">
    <property type="entry name" value="WH_DNA-bd_sf"/>
</dbReference>
<dbReference type="InterPro" id="IPR011711">
    <property type="entry name" value="GntR_C"/>
</dbReference>
<organism evidence="6 7">
    <name type="scientific">Corynebacterium stationis</name>
    <dbReference type="NCBI Taxonomy" id="1705"/>
    <lineage>
        <taxon>Bacteria</taxon>
        <taxon>Bacillati</taxon>
        <taxon>Actinomycetota</taxon>
        <taxon>Actinomycetes</taxon>
        <taxon>Mycobacteriales</taxon>
        <taxon>Corynebacteriaceae</taxon>
        <taxon>Corynebacterium</taxon>
    </lineage>
</organism>
<dbReference type="AlphaFoldDB" id="A0A0X8VH21"/>
<reference evidence="7" key="2">
    <citation type="submission" date="2016-02" db="EMBL/GenBank/DDBJ databases">
        <authorList>
            <person name="Kaur G."/>
            <person name="Nair G.R."/>
            <person name="Mayilraj S."/>
        </authorList>
    </citation>
    <scope>NUCLEOTIDE SEQUENCE [LARGE SCALE GENOMIC DNA]</scope>
    <source>
        <strain evidence="7">GA-15</strain>
    </source>
</reference>
<dbReference type="STRING" id="1705.CA21670_12165"/>
<dbReference type="SMART" id="SM00895">
    <property type="entry name" value="FCD"/>
    <property type="match status" value="1"/>
</dbReference>
<comment type="caution">
    <text evidence="6">The sequence shown here is derived from an EMBL/GenBank/DDBJ whole genome shotgun (WGS) entry which is preliminary data.</text>
</comment>
<dbReference type="Proteomes" id="UP000544551">
    <property type="component" value="Unassembled WGS sequence"/>
</dbReference>
<sequence length="231" mass="27014">MTTHLSNQSKAEQAYAWIREKIRTREYEPGYRLVLSTIADALQVSVVPVREAIRQLEAEGLVTYERNVGARVSTYNQAVYFETMETIAVLEGRATALSAPQLTAEDLNQARRINQQMRDLLNNFDPLEFTHLNKEFHQTLFSKCPNSRLVQLLFDEWENLEYFRVSTFRYVPHRAEQSVEEHDRLVALIEAQAEDFYIESQARNHRLTTATTYRQRLNSENHHEEQGVHND</sequence>
<evidence type="ECO:0000313" key="7">
    <source>
        <dbReference type="Proteomes" id="UP000076947"/>
    </source>
</evidence>
<dbReference type="Pfam" id="PF07729">
    <property type="entry name" value="FCD"/>
    <property type="match status" value="1"/>
</dbReference>
<protein>
    <submittedName>
        <fullName evidence="6">GntR family transcriptional regulator</fullName>
    </submittedName>
</protein>
<dbReference type="GO" id="GO:0003700">
    <property type="term" value="F:DNA-binding transcription factor activity"/>
    <property type="evidence" value="ECO:0007669"/>
    <property type="project" value="InterPro"/>
</dbReference>
<dbReference type="PROSITE" id="PS50949">
    <property type="entry name" value="HTH_GNTR"/>
    <property type="match status" value="1"/>
</dbReference>
<keyword evidence="1" id="KW-0805">Transcription regulation</keyword>
<dbReference type="InterPro" id="IPR036388">
    <property type="entry name" value="WH-like_DNA-bd_sf"/>
</dbReference>
<evidence type="ECO:0000256" key="3">
    <source>
        <dbReference type="ARBA" id="ARBA00023163"/>
    </source>
</evidence>
<evidence type="ECO:0000256" key="2">
    <source>
        <dbReference type="ARBA" id="ARBA00023125"/>
    </source>
</evidence>
<dbReference type="CDD" id="cd07377">
    <property type="entry name" value="WHTH_GntR"/>
    <property type="match status" value="1"/>
</dbReference>
<dbReference type="InterPro" id="IPR000524">
    <property type="entry name" value="Tscrpt_reg_HTH_GntR"/>
</dbReference>
<accession>A0A0X8VH21</accession>
<reference evidence="6" key="1">
    <citation type="submission" date="2016-02" db="EMBL/GenBank/DDBJ databases">
        <authorList>
            <person name="Wen L."/>
            <person name="He K."/>
            <person name="Yang H."/>
        </authorList>
    </citation>
    <scope>NUCLEOTIDE SEQUENCE [LARGE SCALE GENOMIC DNA]</scope>
    <source>
        <strain evidence="6">GA-15</strain>
    </source>
</reference>
<keyword evidence="2" id="KW-0238">DNA-binding</keyword>
<evidence type="ECO:0000313" key="8">
    <source>
        <dbReference type="Proteomes" id="UP000544551"/>
    </source>
</evidence>
<keyword evidence="3" id="KW-0804">Transcription</keyword>
<dbReference type="RefSeq" id="WP_066797105.1">
    <property type="nucleotide sequence ID" value="NZ_CAJUDP010000081.1"/>
</dbReference>
<proteinExistence type="predicted"/>
<keyword evidence="7" id="KW-1185">Reference proteome</keyword>
<dbReference type="SMART" id="SM00345">
    <property type="entry name" value="HTH_GNTR"/>
    <property type="match status" value="1"/>
</dbReference>
<dbReference type="EMBL" id="LSTQ01000012">
    <property type="protein sequence ID" value="OAH29643.1"/>
    <property type="molecule type" value="Genomic_DNA"/>
</dbReference>
<dbReference type="Proteomes" id="UP000076947">
    <property type="component" value="Unassembled WGS sequence"/>
</dbReference>
<dbReference type="Pfam" id="PF00392">
    <property type="entry name" value="GntR"/>
    <property type="match status" value="1"/>
</dbReference>
<evidence type="ECO:0000313" key="5">
    <source>
        <dbReference type="EMBL" id="NME90101.1"/>
    </source>
</evidence>
<dbReference type="InterPro" id="IPR008920">
    <property type="entry name" value="TF_FadR/GntR_C"/>
</dbReference>
<dbReference type="EMBL" id="JABAFZ010000009">
    <property type="protein sequence ID" value="NME90101.1"/>
    <property type="molecule type" value="Genomic_DNA"/>
</dbReference>
<evidence type="ECO:0000259" key="4">
    <source>
        <dbReference type="PROSITE" id="PS50949"/>
    </source>
</evidence>
<dbReference type="PANTHER" id="PTHR43537">
    <property type="entry name" value="TRANSCRIPTIONAL REGULATOR, GNTR FAMILY"/>
    <property type="match status" value="1"/>
</dbReference>
<name>A0A0X8VH21_9CORY</name>